<evidence type="ECO:0000256" key="1">
    <source>
        <dbReference type="SAM" id="Phobius"/>
    </source>
</evidence>
<dbReference type="PATRIC" id="fig|861299.3.peg.6337"/>
<keyword evidence="1" id="KW-0472">Membrane</keyword>
<name>W0RS54_9BACT</name>
<feature type="transmembrane region" description="Helical" evidence="1">
    <location>
        <begin position="57"/>
        <end position="75"/>
    </location>
</feature>
<reference evidence="2 3" key="1">
    <citation type="journal article" date="2014" name="Genome Announc.">
        <title>Genome Sequence and Methylome of Soil Bacterium Gemmatirosa kalamazoonensis KBS708T, a Member of the Rarely Cultivated Gemmatimonadetes Phylum.</title>
        <authorList>
            <person name="Debruyn J.M."/>
            <person name="Radosevich M."/>
            <person name="Wommack K.E."/>
            <person name="Polson S.W."/>
            <person name="Hauser L.J."/>
            <person name="Fawaz M.N."/>
            <person name="Korlach J."/>
            <person name="Tsai Y.C."/>
        </authorList>
    </citation>
    <scope>NUCLEOTIDE SEQUENCE [LARGE SCALE GENOMIC DNA]</scope>
    <source>
        <strain evidence="2 3">KBS708</strain>
        <plasmid evidence="3">Plasmid 2</plasmid>
    </source>
</reference>
<dbReference type="RefSeq" id="WP_025415093.1">
    <property type="nucleotide sequence ID" value="NZ_CP007130.1"/>
</dbReference>
<dbReference type="AlphaFoldDB" id="W0RS54"/>
<dbReference type="HOGENOM" id="CLU_2382011_0_0_0"/>
<keyword evidence="1" id="KW-0812">Transmembrane</keyword>
<keyword evidence="1" id="KW-1133">Transmembrane helix</keyword>
<organism evidence="2 3">
    <name type="scientific">Gemmatirosa kalamazoonensis</name>
    <dbReference type="NCBI Taxonomy" id="861299"/>
    <lineage>
        <taxon>Bacteria</taxon>
        <taxon>Pseudomonadati</taxon>
        <taxon>Gemmatimonadota</taxon>
        <taxon>Gemmatimonadia</taxon>
        <taxon>Gemmatimonadales</taxon>
        <taxon>Gemmatimonadaceae</taxon>
        <taxon>Gemmatirosa</taxon>
    </lineage>
</organism>
<proteinExistence type="predicted"/>
<evidence type="ECO:0000313" key="3">
    <source>
        <dbReference type="Proteomes" id="UP000019151"/>
    </source>
</evidence>
<geneLocation type="plasmid" evidence="2 3">
    <name>2</name>
</geneLocation>
<dbReference type="Proteomes" id="UP000019151">
    <property type="component" value="Plasmid 2"/>
</dbReference>
<dbReference type="EMBL" id="CP007130">
    <property type="protein sequence ID" value="AHG93804.1"/>
    <property type="molecule type" value="Genomic_DNA"/>
</dbReference>
<evidence type="ECO:0000313" key="2">
    <source>
        <dbReference type="EMBL" id="AHG93804.1"/>
    </source>
</evidence>
<keyword evidence="3" id="KW-1185">Reference proteome</keyword>
<gene>
    <name evidence="2" type="ORF">J421_6269</name>
</gene>
<dbReference type="InParanoid" id="W0RS54"/>
<keyword evidence="2" id="KW-0614">Plasmid</keyword>
<accession>W0RS54</accession>
<dbReference type="KEGG" id="gba:J421_6269"/>
<sequence>MNQQTPAEPVLPTEAFDAIFRAESLEERIEFQQCGGYQQPACDGGGGGPITTTPEPATLVLAATGIGAVGLGSYLRRRAARRRDERSSNASLRE</sequence>
<protein>
    <submittedName>
        <fullName evidence="2">PEP motif putative anchor domain protein</fullName>
    </submittedName>
</protein>